<feature type="transmembrane region" description="Helical" evidence="7">
    <location>
        <begin position="36"/>
        <end position="57"/>
    </location>
</feature>
<gene>
    <name evidence="9" type="ORF">ACFQ5G_36990</name>
</gene>
<dbReference type="PANTHER" id="PTHR43507:SF1">
    <property type="entry name" value="NADH-UBIQUINONE OXIDOREDUCTASE CHAIN 4"/>
    <property type="match status" value="1"/>
</dbReference>
<keyword evidence="3 6" id="KW-0812">Transmembrane</keyword>
<comment type="similarity">
    <text evidence="2">Belongs to the complex I subunit 4 family.</text>
</comment>
<evidence type="ECO:0000256" key="4">
    <source>
        <dbReference type="ARBA" id="ARBA00022989"/>
    </source>
</evidence>
<feature type="transmembrane region" description="Helical" evidence="7">
    <location>
        <begin position="6"/>
        <end position="24"/>
    </location>
</feature>
<dbReference type="GO" id="GO:0050136">
    <property type="term" value="F:NADH dehydrogenase (quinone) (non-electrogenic) activity"/>
    <property type="evidence" value="ECO:0007669"/>
    <property type="project" value="UniProtKB-EC"/>
</dbReference>
<keyword evidence="9" id="KW-0560">Oxidoreductase</keyword>
<dbReference type="PANTHER" id="PTHR43507">
    <property type="entry name" value="NADH-UBIQUINONE OXIDOREDUCTASE CHAIN 4"/>
    <property type="match status" value="1"/>
</dbReference>
<evidence type="ECO:0000256" key="2">
    <source>
        <dbReference type="ARBA" id="ARBA00009025"/>
    </source>
</evidence>
<dbReference type="EMBL" id="JBHTMK010000049">
    <property type="protein sequence ID" value="MFD1370968.1"/>
    <property type="molecule type" value="Genomic_DNA"/>
</dbReference>
<feature type="transmembrane region" description="Helical" evidence="7">
    <location>
        <begin position="212"/>
        <end position="231"/>
    </location>
</feature>
<dbReference type="RefSeq" id="WP_317789067.1">
    <property type="nucleotide sequence ID" value="NZ_AP028461.1"/>
</dbReference>
<comment type="subcellular location">
    <subcellularLocation>
        <location evidence="1">Endomembrane system</location>
        <topology evidence="1">Multi-pass membrane protein</topology>
    </subcellularLocation>
    <subcellularLocation>
        <location evidence="6">Membrane</location>
        <topology evidence="6">Multi-pass membrane protein</topology>
    </subcellularLocation>
</comment>
<feature type="transmembrane region" description="Helical" evidence="7">
    <location>
        <begin position="77"/>
        <end position="102"/>
    </location>
</feature>
<dbReference type="InterPro" id="IPR003918">
    <property type="entry name" value="NADH_UbQ_OxRdtase"/>
</dbReference>
<evidence type="ECO:0000313" key="9">
    <source>
        <dbReference type="EMBL" id="MFD1370968.1"/>
    </source>
</evidence>
<reference evidence="10" key="1">
    <citation type="journal article" date="2019" name="Int. J. Syst. Evol. Microbiol.">
        <title>The Global Catalogue of Microorganisms (GCM) 10K type strain sequencing project: providing services to taxonomists for standard genome sequencing and annotation.</title>
        <authorList>
            <consortium name="The Broad Institute Genomics Platform"/>
            <consortium name="The Broad Institute Genome Sequencing Center for Infectious Disease"/>
            <person name="Wu L."/>
            <person name="Ma J."/>
        </authorList>
    </citation>
    <scope>NUCLEOTIDE SEQUENCE [LARGE SCALE GENOMIC DNA]</scope>
    <source>
        <strain evidence="10">CCM 7526</strain>
    </source>
</reference>
<evidence type="ECO:0000256" key="6">
    <source>
        <dbReference type="RuleBase" id="RU000320"/>
    </source>
</evidence>
<dbReference type="InterPro" id="IPR001750">
    <property type="entry name" value="ND/Mrp_TM"/>
</dbReference>
<feature type="transmembrane region" description="Helical" evidence="7">
    <location>
        <begin position="369"/>
        <end position="393"/>
    </location>
</feature>
<feature type="transmembrane region" description="Helical" evidence="7">
    <location>
        <begin position="413"/>
        <end position="433"/>
    </location>
</feature>
<evidence type="ECO:0000256" key="5">
    <source>
        <dbReference type="ARBA" id="ARBA00023136"/>
    </source>
</evidence>
<evidence type="ECO:0000313" key="10">
    <source>
        <dbReference type="Proteomes" id="UP001597183"/>
    </source>
</evidence>
<dbReference type="PRINTS" id="PR01437">
    <property type="entry name" value="NUOXDRDTASE4"/>
</dbReference>
<dbReference type="EC" id="1.6.5.9" evidence="9"/>
<protein>
    <submittedName>
        <fullName evidence="9">NADH-quinone oxidoreductase subunit M</fullName>
        <ecNumber evidence="9">1.6.5.9</ecNumber>
    </submittedName>
</protein>
<sequence>MKDFPFLSVLTLLPLVGALVVAFIPRTKAELAKMVALGWSVLVLVLSIFMWVAYNVGGDRFQFRESYTWIPSWGANFTFAADGIALVMLMLIAVLFPVVILASWHDVDQSTRSAPAYFALLLSFEFTMIGVFAAADIFLFYVFFEIMLIPMYFIIGSFGSGQKQYAAVKFFLYSLVGGLFMLASVIGLWVLGGKTFDFTKLAEATASIDQNTARWLFLGFFVAFAIKAPFFPFHTWLPDSGGAAPAGAAALLVGVMDKVGTFGILRYCLSLFPEASRWFAPAAMVLAVIGIIYAALLAVGQNDLKRLVSYTSIAHFGFIGIGIFAFTTQAGTGAVLYMVNHGLATGLLFIVVGMFVARRGSSLVSDFGGAGKLMPVLAGVLFFAGLASLALPGTAPFVSEFLVLIGTFSTNKGYAVVATLGIVLAAAYVLWMIQRTTQGTLNPALTEVPAMSKDITLREKVVVAPLIALLLVLGFYPKPVTDVINPAVQATMQDVGVNDPAPTVEAGGKVGG</sequence>
<dbReference type="Pfam" id="PF00361">
    <property type="entry name" value="Proton_antipo_M"/>
    <property type="match status" value="1"/>
</dbReference>
<name>A0ABW4AL52_9ACTN</name>
<feature type="transmembrane region" description="Helical" evidence="7">
    <location>
        <begin position="138"/>
        <end position="158"/>
    </location>
</feature>
<feature type="transmembrane region" description="Helical" evidence="7">
    <location>
        <begin position="307"/>
        <end position="328"/>
    </location>
</feature>
<dbReference type="Proteomes" id="UP001597183">
    <property type="component" value="Unassembled WGS sequence"/>
</dbReference>
<feature type="domain" description="NADH:quinone oxidoreductase/Mrp antiporter transmembrane" evidence="8">
    <location>
        <begin position="134"/>
        <end position="423"/>
    </location>
</feature>
<evidence type="ECO:0000256" key="7">
    <source>
        <dbReference type="SAM" id="Phobius"/>
    </source>
</evidence>
<feature type="transmembrane region" description="Helical" evidence="7">
    <location>
        <begin position="278"/>
        <end position="300"/>
    </location>
</feature>
<keyword evidence="5 7" id="KW-0472">Membrane</keyword>
<comment type="caution">
    <text evidence="9">The sequence shown here is derived from an EMBL/GenBank/DDBJ whole genome shotgun (WGS) entry which is preliminary data.</text>
</comment>
<proteinExistence type="inferred from homology"/>
<evidence type="ECO:0000256" key="3">
    <source>
        <dbReference type="ARBA" id="ARBA00022692"/>
    </source>
</evidence>
<feature type="transmembrane region" description="Helical" evidence="7">
    <location>
        <begin position="114"/>
        <end position="132"/>
    </location>
</feature>
<dbReference type="NCBIfam" id="TIGR01972">
    <property type="entry name" value="NDH_I_M"/>
    <property type="match status" value="1"/>
</dbReference>
<evidence type="ECO:0000256" key="1">
    <source>
        <dbReference type="ARBA" id="ARBA00004127"/>
    </source>
</evidence>
<keyword evidence="10" id="KW-1185">Reference proteome</keyword>
<organism evidence="9 10">
    <name type="scientific">Actinoplanes sichuanensis</name>
    <dbReference type="NCBI Taxonomy" id="512349"/>
    <lineage>
        <taxon>Bacteria</taxon>
        <taxon>Bacillati</taxon>
        <taxon>Actinomycetota</taxon>
        <taxon>Actinomycetes</taxon>
        <taxon>Micromonosporales</taxon>
        <taxon>Micromonosporaceae</taxon>
        <taxon>Actinoplanes</taxon>
    </lineage>
</organism>
<accession>A0ABW4AL52</accession>
<keyword evidence="4 7" id="KW-1133">Transmembrane helix</keyword>
<dbReference type="NCBIfam" id="NF004500">
    <property type="entry name" value="PRK05846.1-4"/>
    <property type="match status" value="1"/>
</dbReference>
<feature type="transmembrane region" description="Helical" evidence="7">
    <location>
        <begin position="170"/>
        <end position="192"/>
    </location>
</feature>
<evidence type="ECO:0000259" key="8">
    <source>
        <dbReference type="Pfam" id="PF00361"/>
    </source>
</evidence>
<dbReference type="InterPro" id="IPR010227">
    <property type="entry name" value="NADH_Q_OxRdtase_chainM/4"/>
</dbReference>
<feature type="transmembrane region" description="Helical" evidence="7">
    <location>
        <begin position="334"/>
        <end position="357"/>
    </location>
</feature>